<reference evidence="1 2" key="1">
    <citation type="submission" date="2019-10" db="EMBL/GenBank/DDBJ databases">
        <title>Description of Paenibacillus pedi sp. nov.</title>
        <authorList>
            <person name="Carlier A."/>
            <person name="Qi S."/>
        </authorList>
    </citation>
    <scope>NUCLEOTIDE SEQUENCE [LARGE SCALE GENOMIC DNA]</scope>
    <source>
        <strain evidence="1 2">LMG 31457</strain>
    </source>
</reference>
<protein>
    <submittedName>
        <fullName evidence="1">Uncharacterized protein</fullName>
    </submittedName>
</protein>
<evidence type="ECO:0000313" key="2">
    <source>
        <dbReference type="Proteomes" id="UP000618579"/>
    </source>
</evidence>
<dbReference type="RefSeq" id="WP_171682143.1">
    <property type="nucleotide sequence ID" value="NZ_WHNZ01000012.1"/>
</dbReference>
<name>A0ABX1ZKW6_9BACL</name>
<evidence type="ECO:0000313" key="1">
    <source>
        <dbReference type="EMBL" id="NOU99279.1"/>
    </source>
</evidence>
<sequence length="67" mass="7415">MGEKLAAQRGMQREKAKKALSVAEMVWNCSETSEKDVSWAESRPRCGYAAREGEKGLLGSRDGLELQ</sequence>
<proteinExistence type="predicted"/>
<accession>A0ABX1ZKW6</accession>
<gene>
    <name evidence="1" type="ORF">GC097_04465</name>
</gene>
<dbReference type="Proteomes" id="UP000618579">
    <property type="component" value="Unassembled WGS sequence"/>
</dbReference>
<organism evidence="1 2">
    <name type="scientific">Paenibacillus planticolens</name>
    <dbReference type="NCBI Taxonomy" id="2654976"/>
    <lineage>
        <taxon>Bacteria</taxon>
        <taxon>Bacillati</taxon>
        <taxon>Bacillota</taxon>
        <taxon>Bacilli</taxon>
        <taxon>Bacillales</taxon>
        <taxon>Paenibacillaceae</taxon>
        <taxon>Paenibacillus</taxon>
    </lineage>
</organism>
<keyword evidence="2" id="KW-1185">Reference proteome</keyword>
<comment type="caution">
    <text evidence="1">The sequence shown here is derived from an EMBL/GenBank/DDBJ whole genome shotgun (WGS) entry which is preliminary data.</text>
</comment>
<dbReference type="EMBL" id="WHNZ01000012">
    <property type="protein sequence ID" value="NOU99279.1"/>
    <property type="molecule type" value="Genomic_DNA"/>
</dbReference>